<keyword evidence="9 14" id="KW-0460">Magnesium</keyword>
<feature type="site" description="Important for catalysis" evidence="14">
    <location>
        <position position="185"/>
    </location>
</feature>
<gene>
    <name evidence="14 18" type="primary">leuB</name>
    <name evidence="17" type="ORF">GCM10007183_13450</name>
    <name evidence="18" type="ORF">SAMEA4412661_01577</name>
</gene>
<reference evidence="18 19" key="2">
    <citation type="submission" date="2017-06" db="EMBL/GenBank/DDBJ databases">
        <authorList>
            <consortium name="Pathogen Informatics"/>
        </authorList>
    </citation>
    <scope>NUCLEOTIDE SEQUENCE [LARGE SCALE GENOMIC DNA]</scope>
    <source>
        <strain evidence="18 19">NCTC13833</strain>
    </source>
</reference>
<keyword evidence="12 14" id="KW-0464">Manganese</keyword>
<dbReference type="PROSITE" id="PS00470">
    <property type="entry name" value="IDH_IMDH"/>
    <property type="match status" value="1"/>
</dbReference>
<dbReference type="EMBL" id="LT906464">
    <property type="protein sequence ID" value="SNW03341.1"/>
    <property type="molecule type" value="Genomic_DNA"/>
</dbReference>
<keyword evidence="8 14" id="KW-0479">Metal-binding</keyword>
<keyword evidence="13 14" id="KW-0100">Branched-chain amino acid biosynthesis</keyword>
<feature type="binding site" evidence="14">
    <location>
        <position position="104"/>
    </location>
    <ligand>
        <name>substrate</name>
    </ligand>
</feature>
<reference evidence="17" key="4">
    <citation type="submission" date="2024-05" db="EMBL/GenBank/DDBJ databases">
        <authorList>
            <person name="Sun Q."/>
            <person name="Sedlacek I."/>
        </authorList>
    </citation>
    <scope>NUCLEOTIDE SEQUENCE</scope>
    <source>
        <strain evidence="17">CCM 4175</strain>
    </source>
</reference>
<evidence type="ECO:0000256" key="14">
    <source>
        <dbReference type="HAMAP-Rule" id="MF_01033"/>
    </source>
</evidence>
<dbReference type="GO" id="GO:0003862">
    <property type="term" value="F:3-isopropylmalate dehydrogenase activity"/>
    <property type="evidence" value="ECO:0007669"/>
    <property type="project" value="UniProtKB-UniRule"/>
</dbReference>
<dbReference type="GO" id="GO:0051287">
    <property type="term" value="F:NAD binding"/>
    <property type="evidence" value="ECO:0007669"/>
    <property type="project" value="InterPro"/>
</dbReference>
<organism evidence="18 19">
    <name type="scientific">Staphylococcus muscae</name>
    <dbReference type="NCBI Taxonomy" id="1294"/>
    <lineage>
        <taxon>Bacteria</taxon>
        <taxon>Bacillati</taxon>
        <taxon>Bacillota</taxon>
        <taxon>Bacilli</taxon>
        <taxon>Bacillales</taxon>
        <taxon>Staphylococcaceae</taxon>
        <taxon>Staphylococcus</taxon>
    </lineage>
</organism>
<reference evidence="20" key="3">
    <citation type="journal article" date="2019" name="Int. J. Syst. Evol. Microbiol.">
        <title>The Global Catalogue of Microorganisms (GCM) 10K type strain sequencing project: providing services to taxonomists for standard genome sequencing and annotation.</title>
        <authorList>
            <consortium name="The Broad Institute Genomics Platform"/>
            <consortium name="The Broad Institute Genome Sequencing Center for Infectious Disease"/>
            <person name="Wu L."/>
            <person name="Ma J."/>
        </authorList>
    </citation>
    <scope>NUCLEOTIDE SEQUENCE [LARGE SCALE GENOMIC DNA]</scope>
    <source>
        <strain evidence="20">CCM 4175</strain>
    </source>
</reference>
<keyword evidence="7 14" id="KW-0028">Amino-acid biosynthesis</keyword>
<dbReference type="InterPro" id="IPR024084">
    <property type="entry name" value="IsoPropMal-DH-like_dom"/>
</dbReference>
<dbReference type="OrthoDB" id="9806254at2"/>
<feature type="binding site" evidence="14">
    <location>
        <position position="217"/>
    </location>
    <ligand>
        <name>substrate</name>
    </ligand>
</feature>
<comment type="catalytic activity">
    <reaction evidence="1 14 15">
        <text>(2R,3S)-3-isopropylmalate + NAD(+) = 4-methyl-2-oxopentanoate + CO2 + NADH</text>
        <dbReference type="Rhea" id="RHEA:32271"/>
        <dbReference type="ChEBI" id="CHEBI:16526"/>
        <dbReference type="ChEBI" id="CHEBI:17865"/>
        <dbReference type="ChEBI" id="CHEBI:35121"/>
        <dbReference type="ChEBI" id="CHEBI:57540"/>
        <dbReference type="ChEBI" id="CHEBI:57945"/>
        <dbReference type="EC" id="1.1.1.85"/>
    </reaction>
</comment>
<dbReference type="Pfam" id="PF00180">
    <property type="entry name" value="Iso_dh"/>
    <property type="match status" value="1"/>
</dbReference>
<evidence type="ECO:0000256" key="4">
    <source>
        <dbReference type="ARBA" id="ARBA00008319"/>
    </source>
</evidence>
<dbReference type="AlphaFoldDB" id="A0A240C5E7"/>
<keyword evidence="10 14" id="KW-0560">Oxidoreductase</keyword>
<comment type="similarity">
    <text evidence="4 14">Belongs to the isocitrate and isopropylmalate dehydrogenases family. LeuB type 1 subfamily.</text>
</comment>
<dbReference type="PANTHER" id="PTHR42979:SF1">
    <property type="entry name" value="3-ISOPROPYLMALATE DEHYDROGENASE"/>
    <property type="match status" value="1"/>
</dbReference>
<dbReference type="PANTHER" id="PTHR42979">
    <property type="entry name" value="3-ISOPROPYLMALATE DEHYDROGENASE"/>
    <property type="match status" value="1"/>
</dbReference>
<feature type="domain" description="Isopropylmalate dehydrogenase-like" evidence="16">
    <location>
        <begin position="4"/>
        <end position="342"/>
    </location>
</feature>
<feature type="binding site" evidence="14">
    <location>
        <position position="241"/>
    </location>
    <ligand>
        <name>Mg(2+)</name>
        <dbReference type="ChEBI" id="CHEBI:18420"/>
    </ligand>
</feature>
<dbReference type="UniPathway" id="UPA00048">
    <property type="reaction ID" value="UER00072"/>
</dbReference>
<evidence type="ECO:0000256" key="1">
    <source>
        <dbReference type="ARBA" id="ARBA00000624"/>
    </source>
</evidence>
<dbReference type="NCBIfam" id="TIGR00169">
    <property type="entry name" value="leuB"/>
    <property type="match status" value="1"/>
</dbReference>
<dbReference type="GO" id="GO:0000287">
    <property type="term" value="F:magnesium ion binding"/>
    <property type="evidence" value="ECO:0007669"/>
    <property type="project" value="InterPro"/>
</dbReference>
<dbReference type="KEGG" id="smus:C7J88_04550"/>
<evidence type="ECO:0000256" key="12">
    <source>
        <dbReference type="ARBA" id="ARBA00023211"/>
    </source>
</evidence>
<keyword evidence="14" id="KW-0963">Cytoplasm</keyword>
<dbReference type="HAMAP" id="MF_01033">
    <property type="entry name" value="LeuB_type1"/>
    <property type="match status" value="1"/>
</dbReference>
<dbReference type="GO" id="GO:0005829">
    <property type="term" value="C:cytosol"/>
    <property type="evidence" value="ECO:0007669"/>
    <property type="project" value="TreeGrafter"/>
</dbReference>
<accession>A0A240C5E7</accession>
<feature type="binding site" evidence="14">
    <location>
        <position position="245"/>
    </location>
    <ligand>
        <name>Mg(2+)</name>
        <dbReference type="ChEBI" id="CHEBI:18420"/>
    </ligand>
</feature>
<feature type="binding site" evidence="14">
    <location>
        <position position="217"/>
    </location>
    <ligand>
        <name>Mg(2+)</name>
        <dbReference type="ChEBI" id="CHEBI:18420"/>
    </ligand>
</feature>
<evidence type="ECO:0000256" key="11">
    <source>
        <dbReference type="ARBA" id="ARBA00023027"/>
    </source>
</evidence>
<proteinExistence type="inferred from homology"/>
<evidence type="ECO:0000256" key="8">
    <source>
        <dbReference type="ARBA" id="ARBA00022723"/>
    </source>
</evidence>
<evidence type="ECO:0000256" key="7">
    <source>
        <dbReference type="ARBA" id="ARBA00022605"/>
    </source>
</evidence>
<feature type="binding site" evidence="14">
    <location>
        <begin position="275"/>
        <end position="287"/>
    </location>
    <ligand>
        <name>NAD(+)</name>
        <dbReference type="ChEBI" id="CHEBI:57540"/>
    </ligand>
</feature>
<comment type="subunit">
    <text evidence="5 14 15">Homodimer.</text>
</comment>
<evidence type="ECO:0000256" key="3">
    <source>
        <dbReference type="ARBA" id="ARBA00004762"/>
    </source>
</evidence>
<comment type="caution">
    <text evidence="14">Lacks conserved residue(s) required for the propagation of feature annotation.</text>
</comment>
<dbReference type="GO" id="GO:0009098">
    <property type="term" value="P:L-leucine biosynthetic process"/>
    <property type="evidence" value="ECO:0007669"/>
    <property type="project" value="UniProtKB-UniRule"/>
</dbReference>
<evidence type="ECO:0000313" key="17">
    <source>
        <dbReference type="EMBL" id="GGA90541.1"/>
    </source>
</evidence>
<name>A0A240C5E7_9STAP</name>
<evidence type="ECO:0000256" key="6">
    <source>
        <dbReference type="ARBA" id="ARBA00022430"/>
    </source>
</evidence>
<dbReference type="Proteomes" id="UP000243706">
    <property type="component" value="Chromosome 1"/>
</dbReference>
<dbReference type="SUPFAM" id="SSF53659">
    <property type="entry name" value="Isocitrate/Isopropylmalate dehydrogenase-like"/>
    <property type="match status" value="1"/>
</dbReference>
<dbReference type="InterPro" id="IPR019818">
    <property type="entry name" value="IsoCit/isopropylmalate_DH_CS"/>
</dbReference>
<keyword evidence="11 14" id="KW-0520">NAD</keyword>
<dbReference type="EC" id="1.1.1.85" evidence="14"/>
<reference evidence="17" key="1">
    <citation type="journal article" date="2014" name="Int. J. Syst. Evol. Microbiol.">
        <title>Complete genome of a new Firmicutes species belonging to the dominant human colonic microbiota ('Ruminococcus bicirculans') reveals two chromosomes and a selective capacity to utilize plant glucans.</title>
        <authorList>
            <consortium name="NISC Comparative Sequencing Program"/>
            <person name="Wegmann U."/>
            <person name="Louis P."/>
            <person name="Goesmann A."/>
            <person name="Henrissat B."/>
            <person name="Duncan S.H."/>
            <person name="Flint H.J."/>
        </authorList>
    </citation>
    <scope>NUCLEOTIDE SEQUENCE</scope>
    <source>
        <strain evidence="17">CCM 4175</strain>
    </source>
</reference>
<evidence type="ECO:0000256" key="10">
    <source>
        <dbReference type="ARBA" id="ARBA00023002"/>
    </source>
</evidence>
<dbReference type="EMBL" id="BMCB01000006">
    <property type="protein sequence ID" value="GGA90541.1"/>
    <property type="molecule type" value="Genomic_DNA"/>
</dbReference>
<protein>
    <recommendedName>
        <fullName evidence="14">3-isopropylmalate dehydrogenase</fullName>
        <ecNumber evidence="14">1.1.1.85</ecNumber>
    </recommendedName>
    <alternativeName>
        <fullName evidence="14">3-IPM-DH</fullName>
    </alternativeName>
    <alternativeName>
        <fullName evidence="14">Beta-IPM dehydrogenase</fullName>
        <shortName evidence="14">IMDH</shortName>
    </alternativeName>
</protein>
<sequence>MTFQIVSLPGDGIGPEIMSGTLDVLASLSKKYHFEYHVTEHLMGGCAIEQTGTPLPDETLAACQHADAVLLAAIGGPQWQDPNNRPEHGLLQLRKSLGLFANLRPTRVSDHTVNLSPLKAEIVASTNLIIVRELTSGIYFGTPSHWDTDVAVDTLTYTTHEIERIVHEAFKLAQQRHKKLTSVDKENVLSSSKLWRQTVNRIATQYPDVTVEHLLVDACSMHLLKRPSDFDVIVTENLFGDILSDEASMLPGSLGLSPSASFSTSGPALYEPIHGSAPDIAGRNKANPFGMLLSLAMCLRMSAQREDMATWIENIVDQLIAQKITTPDLGGQSTTSEIFEILQSRIKEVS</sequence>
<evidence type="ECO:0000256" key="5">
    <source>
        <dbReference type="ARBA" id="ARBA00011738"/>
    </source>
</evidence>
<evidence type="ECO:0000313" key="19">
    <source>
        <dbReference type="Proteomes" id="UP000243706"/>
    </source>
</evidence>
<feature type="binding site" evidence="14">
    <location>
        <position position="132"/>
    </location>
    <ligand>
        <name>substrate</name>
    </ligand>
</feature>
<comment type="cofactor">
    <cofactor evidence="2">
        <name>Mn(2+)</name>
        <dbReference type="ChEBI" id="CHEBI:29035"/>
    </cofactor>
</comment>
<feature type="site" description="Important for catalysis" evidence="14">
    <location>
        <position position="139"/>
    </location>
</feature>
<dbReference type="FunFam" id="3.40.718.10:FF:000006">
    <property type="entry name" value="3-isopropylmalate dehydrogenase"/>
    <property type="match status" value="1"/>
</dbReference>
<feature type="binding site" evidence="14">
    <location>
        <position position="94"/>
    </location>
    <ligand>
        <name>substrate</name>
    </ligand>
</feature>
<dbReference type="InterPro" id="IPR004429">
    <property type="entry name" value="Isopropylmalate_DH"/>
</dbReference>
<dbReference type="SMART" id="SM01329">
    <property type="entry name" value="Iso_dh"/>
    <property type="match status" value="1"/>
</dbReference>
<dbReference type="Gene3D" id="3.40.718.10">
    <property type="entry name" value="Isopropylmalate Dehydrogenase"/>
    <property type="match status" value="1"/>
</dbReference>
<comment type="cofactor">
    <cofactor evidence="14 15">
        <name>Mg(2+)</name>
        <dbReference type="ChEBI" id="CHEBI:18420"/>
    </cofactor>
    <cofactor evidence="14 15">
        <name>Mn(2+)</name>
        <dbReference type="ChEBI" id="CHEBI:29035"/>
    </cofactor>
    <text evidence="14 15">Binds 1 Mg(2+) or Mn(2+) ion per subunit.</text>
</comment>
<evidence type="ECO:0000313" key="18">
    <source>
        <dbReference type="EMBL" id="SNW03341.1"/>
    </source>
</evidence>
<dbReference type="RefSeq" id="WP_095117471.1">
    <property type="nucleotide sequence ID" value="NZ_BMCB01000006.1"/>
</dbReference>
<evidence type="ECO:0000259" key="16">
    <source>
        <dbReference type="SMART" id="SM01329"/>
    </source>
</evidence>
<evidence type="ECO:0000256" key="9">
    <source>
        <dbReference type="ARBA" id="ARBA00022842"/>
    </source>
</evidence>
<comment type="subcellular location">
    <subcellularLocation>
        <location evidence="14">Cytoplasm</location>
    </subcellularLocation>
</comment>
<comment type="function">
    <text evidence="14 15">Catalyzes the oxidation of 3-carboxy-2-hydroxy-4-methylpentanoate (3-isopropylmalate) to 3-carboxy-4-methyl-2-oxopentanoate. The product decarboxylates to 4-methyl-2 oxopentanoate.</text>
</comment>
<keyword evidence="6 14" id="KW-0432">Leucine biosynthesis</keyword>
<keyword evidence="20" id="KW-1185">Reference proteome</keyword>
<evidence type="ECO:0000256" key="13">
    <source>
        <dbReference type="ARBA" id="ARBA00023304"/>
    </source>
</evidence>
<comment type="pathway">
    <text evidence="3 14 15">Amino-acid biosynthesis; L-leucine biosynthesis; L-leucine from 3-methyl-2-oxobutanoate: step 3/4.</text>
</comment>
<dbReference type="Proteomes" id="UP000652995">
    <property type="component" value="Unassembled WGS sequence"/>
</dbReference>
<evidence type="ECO:0000313" key="20">
    <source>
        <dbReference type="Proteomes" id="UP000652995"/>
    </source>
</evidence>
<evidence type="ECO:0000256" key="2">
    <source>
        <dbReference type="ARBA" id="ARBA00001936"/>
    </source>
</evidence>
<evidence type="ECO:0000256" key="15">
    <source>
        <dbReference type="RuleBase" id="RU004445"/>
    </source>
</evidence>